<name>A0A813FCG6_POLGL</name>
<dbReference type="InterPro" id="IPR029063">
    <property type="entry name" value="SAM-dependent_MTases_sf"/>
</dbReference>
<dbReference type="InterPro" id="IPR019410">
    <property type="entry name" value="Methyltransf_16"/>
</dbReference>
<reference evidence="1" key="1">
    <citation type="submission" date="2021-02" db="EMBL/GenBank/DDBJ databases">
        <authorList>
            <person name="Dougan E. K."/>
            <person name="Rhodes N."/>
            <person name="Thang M."/>
            <person name="Chan C."/>
        </authorList>
    </citation>
    <scope>NUCLEOTIDE SEQUENCE</scope>
</reference>
<dbReference type="EMBL" id="CAJNNV010025016">
    <property type="protein sequence ID" value="CAE8611278.1"/>
    <property type="molecule type" value="Genomic_DNA"/>
</dbReference>
<dbReference type="Gene3D" id="3.40.50.150">
    <property type="entry name" value="Vaccinia Virus protein VP39"/>
    <property type="match status" value="1"/>
</dbReference>
<protein>
    <recommendedName>
        <fullName evidence="3">Calmodulin-lysine N-methyltransferase</fullName>
    </recommendedName>
</protein>
<dbReference type="Proteomes" id="UP000654075">
    <property type="component" value="Unassembled WGS sequence"/>
</dbReference>
<evidence type="ECO:0000313" key="2">
    <source>
        <dbReference type="Proteomes" id="UP000654075"/>
    </source>
</evidence>
<evidence type="ECO:0008006" key="3">
    <source>
        <dbReference type="Google" id="ProtNLM"/>
    </source>
</evidence>
<gene>
    <name evidence="1" type="ORF">PGLA1383_LOCUS29079</name>
</gene>
<sequence>MSSTVCASASASASASAAARAAEEAGEEEEDDRTFSGEKEWFFRKRALVVRTFEDFLEAAIGGVITRASEDLARWVSEDCPENHWQGRHCIELGSGCGLVSSTLLKLRASVVATDLEQLLPHLKWNLGLNADKDSERNSVEALEWGDESARKALRQKVGEAGAAGVFAANCVYSHEAVTPFLEAVHSISGSETLALMCGIPVPPASKVKQDGEGDTACFIDSFLATVPEYFDCHLVAVPGGAEKSGRADKEASAVYPDGIASSLAQAHGLTAGALADGIWLLKLPGNAPPSWIKPLLTLQARGVADS</sequence>
<dbReference type="AlphaFoldDB" id="A0A813FCG6"/>
<dbReference type="PANTHER" id="PTHR14614">
    <property type="entry name" value="HEPATOCELLULAR CARCINOMA-ASSOCIATED ANTIGEN"/>
    <property type="match status" value="1"/>
</dbReference>
<dbReference type="PANTHER" id="PTHR14614:SF132">
    <property type="entry name" value="PROTEIN-LYSINE METHYLTRANSFERASE C42C1.13"/>
    <property type="match status" value="1"/>
</dbReference>
<dbReference type="OrthoDB" id="413520at2759"/>
<organism evidence="1 2">
    <name type="scientific">Polarella glacialis</name>
    <name type="common">Dinoflagellate</name>
    <dbReference type="NCBI Taxonomy" id="89957"/>
    <lineage>
        <taxon>Eukaryota</taxon>
        <taxon>Sar</taxon>
        <taxon>Alveolata</taxon>
        <taxon>Dinophyceae</taxon>
        <taxon>Suessiales</taxon>
        <taxon>Suessiaceae</taxon>
        <taxon>Polarella</taxon>
    </lineage>
</organism>
<comment type="caution">
    <text evidence="1">The sequence shown here is derived from an EMBL/GenBank/DDBJ whole genome shotgun (WGS) entry which is preliminary data.</text>
</comment>
<keyword evidence="2" id="KW-1185">Reference proteome</keyword>
<accession>A0A813FCG6</accession>
<dbReference type="SUPFAM" id="SSF53335">
    <property type="entry name" value="S-adenosyl-L-methionine-dependent methyltransferases"/>
    <property type="match status" value="1"/>
</dbReference>
<dbReference type="Pfam" id="PF10294">
    <property type="entry name" value="Methyltransf_16"/>
    <property type="match status" value="1"/>
</dbReference>
<evidence type="ECO:0000313" key="1">
    <source>
        <dbReference type="EMBL" id="CAE8611278.1"/>
    </source>
</evidence>
<proteinExistence type="predicted"/>